<evidence type="ECO:0000259" key="4">
    <source>
        <dbReference type="Pfam" id="PF10058"/>
    </source>
</evidence>
<feature type="region of interest" description="Disordered" evidence="3">
    <location>
        <begin position="226"/>
        <end position="252"/>
    </location>
</feature>
<comment type="function">
    <text evidence="2">Plays a role in determining ER morphology.</text>
</comment>
<keyword evidence="2" id="KW-0472">Membrane</keyword>
<evidence type="ECO:0000256" key="3">
    <source>
        <dbReference type="SAM" id="MobiDB-lite"/>
    </source>
</evidence>
<evidence type="ECO:0000256" key="1">
    <source>
        <dbReference type="ARBA" id="ARBA00009940"/>
    </source>
</evidence>
<dbReference type="GO" id="GO:1903373">
    <property type="term" value="P:positive regulation of endoplasmic reticulum tubular network organization"/>
    <property type="evidence" value="ECO:0007669"/>
    <property type="project" value="UniProtKB-UniRule"/>
</dbReference>
<feature type="transmembrane region" description="Helical" evidence="2">
    <location>
        <begin position="75"/>
        <end position="96"/>
    </location>
</feature>
<dbReference type="InterPro" id="IPR019273">
    <property type="entry name" value="Lunapark_Znf"/>
</dbReference>
<comment type="domain">
    <text evidence="2">The C4-type zinc finger motif is necessary both for its ER three-way tubular junction localization and formation.</text>
</comment>
<accession>A0A2P2I3M1</accession>
<dbReference type="AlphaFoldDB" id="A0A2P2I3M1"/>
<evidence type="ECO:0000256" key="2">
    <source>
        <dbReference type="RuleBase" id="RU367073"/>
    </source>
</evidence>
<dbReference type="GO" id="GO:0008270">
    <property type="term" value="F:zinc ion binding"/>
    <property type="evidence" value="ECO:0007669"/>
    <property type="project" value="UniProtKB-KW"/>
</dbReference>
<comment type="subcellular location">
    <subcellularLocation>
        <location evidence="2">Endoplasmic reticulum membrane</location>
        <topology evidence="2">Multi-pass membrane protein</topology>
    </subcellularLocation>
</comment>
<organism evidence="5">
    <name type="scientific">Hirondellea gigas</name>
    <dbReference type="NCBI Taxonomy" id="1518452"/>
    <lineage>
        <taxon>Eukaryota</taxon>
        <taxon>Metazoa</taxon>
        <taxon>Ecdysozoa</taxon>
        <taxon>Arthropoda</taxon>
        <taxon>Crustacea</taxon>
        <taxon>Multicrustacea</taxon>
        <taxon>Malacostraca</taxon>
        <taxon>Eumalacostraca</taxon>
        <taxon>Peracarida</taxon>
        <taxon>Amphipoda</taxon>
        <taxon>Amphilochidea</taxon>
        <taxon>Lysianassida</taxon>
        <taxon>Lysianassidira</taxon>
        <taxon>Lysianassoidea</taxon>
        <taxon>Lysianassidae</taxon>
        <taxon>Hirondellea</taxon>
    </lineage>
</organism>
<feature type="region of interest" description="Disordered" evidence="3">
    <location>
        <begin position="161"/>
        <end position="203"/>
    </location>
</feature>
<keyword evidence="2" id="KW-0862">Zinc</keyword>
<comment type="similarity">
    <text evidence="1 2">Belongs to the lunapark family.</text>
</comment>
<dbReference type="GO" id="GO:0071788">
    <property type="term" value="P:endoplasmic reticulum tubular network maintenance"/>
    <property type="evidence" value="ECO:0007669"/>
    <property type="project" value="UniProtKB-UniRule"/>
</dbReference>
<keyword evidence="2" id="KW-0812">Transmembrane</keyword>
<dbReference type="EMBL" id="IACF01002977">
    <property type="protein sequence ID" value="LAB68609.1"/>
    <property type="molecule type" value="mRNA"/>
</dbReference>
<proteinExistence type="evidence at transcript level"/>
<keyword evidence="2" id="KW-1133">Transmembrane helix</keyword>
<dbReference type="EMBL" id="IACT01001627">
    <property type="protein sequence ID" value="LAC20968.1"/>
    <property type="molecule type" value="mRNA"/>
</dbReference>
<protein>
    <recommendedName>
        <fullName evidence="2">Endoplasmic reticulum junction formation protein lunapark</fullName>
    </recommendedName>
</protein>
<dbReference type="PANTHER" id="PTHR22166">
    <property type="entry name" value="ENDOPLASMIC RETICULUM JUNCTION FORMATION PROTEIN LUNAPARK"/>
    <property type="match status" value="1"/>
</dbReference>
<evidence type="ECO:0000313" key="5">
    <source>
        <dbReference type="EMBL" id="LAB68609.1"/>
    </source>
</evidence>
<evidence type="ECO:0000313" key="6">
    <source>
        <dbReference type="EMBL" id="LAC20968.1"/>
    </source>
</evidence>
<name>A0A2P2I3M1_9CRUS</name>
<feature type="compositionally biased region" description="Basic and acidic residues" evidence="3">
    <location>
        <begin position="354"/>
        <end position="376"/>
    </location>
</feature>
<dbReference type="PANTHER" id="PTHR22166:SF12">
    <property type="entry name" value="ENDOPLASMIC RETICULUM JUNCTION FORMATION PROTEIN LUNAPARK"/>
    <property type="match status" value="1"/>
</dbReference>
<keyword evidence="2" id="KW-0256">Endoplasmic reticulum</keyword>
<reference evidence="6" key="1">
    <citation type="submission" date="2017-11" db="EMBL/GenBank/DDBJ databases">
        <title>The sensing device of the deep-sea amphipod.</title>
        <authorList>
            <person name="Kobayashi H."/>
            <person name="Nagahama T."/>
            <person name="Arai W."/>
            <person name="Sasagawa Y."/>
            <person name="Umeda M."/>
            <person name="Hayashi T."/>
            <person name="Nikaido I."/>
            <person name="Watanabe H."/>
            <person name="Oguri K."/>
            <person name="Kitazato H."/>
            <person name="Fujioka K."/>
            <person name="Kido Y."/>
            <person name="Takami H."/>
        </authorList>
    </citation>
    <scope>NUCLEOTIDE SEQUENCE</scope>
    <source>
        <tissue evidence="6">Whole body</tissue>
    </source>
</reference>
<feature type="transmembrane region" description="Helical" evidence="2">
    <location>
        <begin position="44"/>
        <end position="63"/>
    </location>
</feature>
<dbReference type="Pfam" id="PF10058">
    <property type="entry name" value="Zn_ribbon_10"/>
    <property type="match status" value="1"/>
</dbReference>
<dbReference type="GO" id="GO:0098826">
    <property type="term" value="C:endoplasmic reticulum tubular network membrane"/>
    <property type="evidence" value="ECO:0007669"/>
    <property type="project" value="UniProtKB-UniRule"/>
</dbReference>
<feature type="region of interest" description="Disordered" evidence="3">
    <location>
        <begin position="317"/>
        <end position="428"/>
    </location>
</feature>
<sequence>MGIIFSWFRKPSTKQLLADIQEELNNIVDRQRDVEQSTRRIGRYVIYIFVVYLVVGLCTYWYWLPDTLHDWLKYSAPFAAFPPLVMAIKKFLHWYYGRQLRNSRGQVEKLKTRKREILDQVMETETYKIAKEILIEYAPEQLSPGFRSGVVVFPTPGAASATPSAGSVVRRRDTPAVRPQGVTPAPGVRNMHPSMPATPLTRPNIMVTPRPGAPRPPAFTPRPVTPAFTTPRPPAGGGGAPGPPMPRPVAPRDRGVMDRLIDYMMKEGPGNSFALVCRQCETHNGMALQEDFPYMAYRCAYCYHWNPARKQRPVPPRLEQLQQPPPPPAFEQDSTESSGTGSSAASSEDDEMMEHDGSSAEPPRHDETTNTKREDSSSAAAAAPAAAHADNGAAENVKCGLVNGTDIDNSTETAVRTEESIESTPPLQ</sequence>
<reference evidence="5" key="2">
    <citation type="journal article" date="2018" name="Biosci. Biotechnol. Biochem.">
        <title>Polysaccharide hydrolase of the hadal zone amphipods Hirondellea gigas.</title>
        <authorList>
            <person name="Kobayashi H."/>
            <person name="Nagahama T."/>
            <person name="Arai W."/>
            <person name="Sasagawa Y."/>
            <person name="Umeda M."/>
            <person name="Hayashi T."/>
            <person name="Nikaido I."/>
            <person name="Watanabe H."/>
            <person name="Oguri K."/>
            <person name="Kitazato H."/>
            <person name="Fujioka K."/>
            <person name="Kido Y."/>
            <person name="Takami H."/>
        </authorList>
    </citation>
    <scope>NUCLEOTIDE SEQUENCE</scope>
    <source>
        <tissue evidence="5">Whole body</tissue>
    </source>
</reference>
<feature type="domain" description="Lunapark zinc ribbon" evidence="4">
    <location>
        <begin position="256"/>
        <end position="306"/>
    </location>
</feature>
<dbReference type="InterPro" id="IPR040115">
    <property type="entry name" value="Lnp"/>
</dbReference>
<feature type="compositionally biased region" description="Low complexity" evidence="3">
    <location>
        <begin position="335"/>
        <end position="346"/>
    </location>
</feature>
<feature type="compositionally biased region" description="Low complexity" evidence="3">
    <location>
        <begin position="379"/>
        <end position="394"/>
    </location>
</feature>
<keyword evidence="2" id="KW-0863">Zinc-finger</keyword>
<keyword evidence="2" id="KW-0479">Metal-binding</keyword>